<dbReference type="AlphaFoldDB" id="A0A4Y9F6W8"/>
<dbReference type="Proteomes" id="UP000297951">
    <property type="component" value="Unassembled WGS sequence"/>
</dbReference>
<dbReference type="RefSeq" id="WP_135011052.1">
    <property type="nucleotide sequence ID" value="NZ_JADGLK010000001.1"/>
</dbReference>
<feature type="region of interest" description="Disordered" evidence="1">
    <location>
        <begin position="180"/>
        <end position="226"/>
    </location>
</feature>
<feature type="compositionally biased region" description="Low complexity" evidence="1">
    <location>
        <begin position="187"/>
        <end position="198"/>
    </location>
</feature>
<evidence type="ECO:0000313" key="2">
    <source>
        <dbReference type="EMBL" id="TFU24434.1"/>
    </source>
</evidence>
<organism evidence="2 3">
    <name type="scientific">Rothia nasimurium</name>
    <dbReference type="NCBI Taxonomy" id="85336"/>
    <lineage>
        <taxon>Bacteria</taxon>
        <taxon>Bacillati</taxon>
        <taxon>Actinomycetota</taxon>
        <taxon>Actinomycetes</taxon>
        <taxon>Micrococcales</taxon>
        <taxon>Micrococcaceae</taxon>
        <taxon>Rothia</taxon>
    </lineage>
</organism>
<sequence>MTATLKLLDDPTPTHLPAPDEAITGEFVTLLSKEEARKLTANLHQNLENAQELIIEAFEKRVWLSLGYKSWNAYITYEFTGLTLTPPKEDRLTAVISYAQAGMSTRAISAVTGLSVGSISRLQSKARETGLLGQERESVGLDGKVRHYRTTDPSDKANELGIDLDAAILDTPASAFGIGALKESKPKNTSKSSAPASKPTKDTVASKDKDSTVPNGTVEEGPADDLLNTGFENISYLMGQLTEQIQNLVMSNNDKNFTSQQYPYSLVQELLRSMASSAHLLKRLNLGPDLLGEHEQVASQLETIVTNLDAELEAIRQ</sequence>
<protein>
    <submittedName>
        <fullName evidence="2">Uncharacterized protein</fullName>
    </submittedName>
</protein>
<feature type="compositionally biased region" description="Basic and acidic residues" evidence="1">
    <location>
        <begin position="199"/>
        <end position="211"/>
    </location>
</feature>
<reference evidence="2 3" key="1">
    <citation type="submission" date="2019-03" db="EMBL/GenBank/DDBJ databases">
        <title>Diversity of the mouse oral microbiome.</title>
        <authorList>
            <person name="Joseph S."/>
            <person name="Aduse-Opoku J."/>
            <person name="Curtis M."/>
            <person name="Wade W."/>
            <person name="Hashim A."/>
        </authorList>
    </citation>
    <scope>NUCLEOTIDE SEQUENCE [LARGE SCALE GENOMIC DNA]</scope>
    <source>
        <strain evidence="3">irhom_31</strain>
    </source>
</reference>
<dbReference type="OrthoDB" id="3358527at2"/>
<accession>A0A4Y9F6W8</accession>
<proteinExistence type="predicted"/>
<gene>
    <name evidence="2" type="ORF">E4U03_00560</name>
</gene>
<dbReference type="EMBL" id="SPQC01000001">
    <property type="protein sequence ID" value="TFU24434.1"/>
    <property type="molecule type" value="Genomic_DNA"/>
</dbReference>
<comment type="caution">
    <text evidence="2">The sequence shown here is derived from an EMBL/GenBank/DDBJ whole genome shotgun (WGS) entry which is preliminary data.</text>
</comment>
<evidence type="ECO:0000256" key="1">
    <source>
        <dbReference type="SAM" id="MobiDB-lite"/>
    </source>
</evidence>
<name>A0A4Y9F6W8_9MICC</name>
<evidence type="ECO:0000313" key="3">
    <source>
        <dbReference type="Proteomes" id="UP000297951"/>
    </source>
</evidence>